<dbReference type="SUPFAM" id="SSF52087">
    <property type="entry name" value="CRAL/TRIO domain"/>
    <property type="match status" value="1"/>
</dbReference>
<dbReference type="Proteomes" id="UP000694864">
    <property type="component" value="Chromosome 19"/>
</dbReference>
<dbReference type="InterPro" id="IPR044834">
    <property type="entry name" value="PATL"/>
</dbReference>
<gene>
    <name evidence="2" type="primary">LOC109130769</name>
</gene>
<proteinExistence type="predicted"/>
<evidence type="ECO:0000313" key="2">
    <source>
        <dbReference type="RefSeq" id="XP_019096330.1"/>
    </source>
</evidence>
<dbReference type="Gene3D" id="3.40.525.10">
    <property type="entry name" value="CRAL-TRIO lipid binding domain"/>
    <property type="match status" value="1"/>
</dbReference>
<organism evidence="1 2">
    <name type="scientific">Camelina sativa</name>
    <name type="common">False flax</name>
    <name type="synonym">Myagrum sativum</name>
    <dbReference type="NCBI Taxonomy" id="90675"/>
    <lineage>
        <taxon>Eukaryota</taxon>
        <taxon>Viridiplantae</taxon>
        <taxon>Streptophyta</taxon>
        <taxon>Embryophyta</taxon>
        <taxon>Tracheophyta</taxon>
        <taxon>Spermatophyta</taxon>
        <taxon>Magnoliopsida</taxon>
        <taxon>eudicotyledons</taxon>
        <taxon>Gunneridae</taxon>
        <taxon>Pentapetalae</taxon>
        <taxon>rosids</taxon>
        <taxon>malvids</taxon>
        <taxon>Brassicales</taxon>
        <taxon>Brassicaceae</taxon>
        <taxon>Camelineae</taxon>
        <taxon>Camelina</taxon>
    </lineage>
</organism>
<keyword evidence="1" id="KW-1185">Reference proteome</keyword>
<dbReference type="InterPro" id="IPR036865">
    <property type="entry name" value="CRAL-TRIO_dom_sf"/>
</dbReference>
<dbReference type="GeneID" id="109130769"/>
<protein>
    <submittedName>
        <fullName evidence="2">Patellin-3-like</fullName>
    </submittedName>
</protein>
<dbReference type="PANTHER" id="PTHR45932:SF6">
    <property type="entry name" value="PATELLIN-3"/>
    <property type="match status" value="1"/>
</dbReference>
<dbReference type="RefSeq" id="XP_019096330.1">
    <property type="nucleotide sequence ID" value="XM_019240785.1"/>
</dbReference>
<reference evidence="2" key="2">
    <citation type="submission" date="2025-08" db="UniProtKB">
        <authorList>
            <consortium name="RefSeq"/>
        </authorList>
    </citation>
    <scope>IDENTIFICATION</scope>
    <source>
        <tissue evidence="2">Leaf</tissue>
    </source>
</reference>
<dbReference type="PANTHER" id="PTHR45932">
    <property type="entry name" value="PATELLIN-1"/>
    <property type="match status" value="1"/>
</dbReference>
<sequence length="165" mass="19273">MEWRRNNNIDAEIEGRLNVPEEFVFTHRHDREGNPVCYDFLYNGFERGIAEHHVASFVKTRILFMEKCIRKHYLTSGRIPSFLHVLDISSNPSGLSKRELDLVTELAKPALILAQEYYLGFSFKQIFNMDESPWWVRACNNMRSPRAAKEVEVAYPATSLCTLFR</sequence>
<reference evidence="1" key="1">
    <citation type="journal article" date="2014" name="Nat. Commun.">
        <title>The emerging biofuel crop Camelina sativa retains a highly undifferentiated hexaploid genome structure.</title>
        <authorList>
            <person name="Kagale S."/>
            <person name="Koh C."/>
            <person name="Nixon J."/>
            <person name="Bollina V."/>
            <person name="Clarke W.E."/>
            <person name="Tuteja R."/>
            <person name="Spillane C."/>
            <person name="Robinson S.J."/>
            <person name="Links M.G."/>
            <person name="Clarke C."/>
            <person name="Higgins E.E."/>
            <person name="Huebert T."/>
            <person name="Sharpe A.G."/>
            <person name="Parkin I.A."/>
        </authorList>
    </citation>
    <scope>NUCLEOTIDE SEQUENCE [LARGE SCALE GENOMIC DNA]</scope>
    <source>
        <strain evidence="1">cv. DH55</strain>
    </source>
</reference>
<name>A0ABM1RBE2_CAMSA</name>
<evidence type="ECO:0000313" key="1">
    <source>
        <dbReference type="Proteomes" id="UP000694864"/>
    </source>
</evidence>
<accession>A0ABM1RBE2</accession>